<protein>
    <submittedName>
        <fullName evidence="1">Uncharacterized protein</fullName>
    </submittedName>
</protein>
<accession>A0A9R1CXT6</accession>
<comment type="caution">
    <text evidence="1">The sequence shown here is derived from an EMBL/GenBank/DDBJ whole genome shotgun (WGS) entry which is preliminary data.</text>
</comment>
<organism evidence="1 2">
    <name type="scientific">Prevotella lacticifex</name>
    <dbReference type="NCBI Taxonomy" id="2854755"/>
    <lineage>
        <taxon>Bacteria</taxon>
        <taxon>Pseudomonadati</taxon>
        <taxon>Bacteroidota</taxon>
        <taxon>Bacteroidia</taxon>
        <taxon>Bacteroidales</taxon>
        <taxon>Prevotellaceae</taxon>
        <taxon>Prevotella</taxon>
    </lineage>
</organism>
<dbReference type="Proteomes" id="UP000825483">
    <property type="component" value="Unassembled WGS sequence"/>
</dbReference>
<dbReference type="RefSeq" id="WP_223928930.1">
    <property type="nucleotide sequence ID" value="NZ_BPTU01000001.1"/>
</dbReference>
<dbReference type="GeneID" id="72466900"/>
<keyword evidence="2" id="KW-1185">Reference proteome</keyword>
<reference evidence="1" key="1">
    <citation type="journal article" date="2022" name="Int. J. Syst. Evol. Microbiol.">
        <title>Prevotella lacticifex sp. nov., isolated from the rumen of cows.</title>
        <authorList>
            <person name="Shinkai T."/>
            <person name="Ikeyama N."/>
            <person name="Kumagai M."/>
            <person name="Ohmori H."/>
            <person name="Sakamoto M."/>
            <person name="Ohkuma M."/>
            <person name="Mitsumori M."/>
        </authorList>
    </citation>
    <scope>NUCLEOTIDE SEQUENCE</scope>
    <source>
        <strain evidence="1">R5076</strain>
    </source>
</reference>
<dbReference type="EMBL" id="BPUB01000002">
    <property type="protein sequence ID" value="GJG59059.1"/>
    <property type="molecule type" value="Genomic_DNA"/>
</dbReference>
<proteinExistence type="predicted"/>
<evidence type="ECO:0000313" key="1">
    <source>
        <dbReference type="EMBL" id="GJG59059.1"/>
    </source>
</evidence>
<name>A0A9R1CXT6_9BACT</name>
<gene>
    <name evidence="1" type="ORF">PRLR5076_19100</name>
</gene>
<sequence>MEVSIKTWIENFDKGEYNSPARHIQCLAGWYDWFCRDSSLAGKTQKLGTKLKQIAKSKKIDIEKQYVWFKNNCPLAGPLFDDFRIADLESGNTVYTIIPRSGFTGKAEVYGRENDFQKPIVSGTWRDVVKFFNEA</sequence>
<dbReference type="AlphaFoldDB" id="A0A9R1CXT6"/>
<evidence type="ECO:0000313" key="2">
    <source>
        <dbReference type="Proteomes" id="UP000825483"/>
    </source>
</evidence>